<accession>A0A9N7TJW5</accession>
<keyword evidence="10" id="KW-1185">Reference proteome</keyword>
<evidence type="ECO:0000256" key="8">
    <source>
        <dbReference type="SAM" id="MobiDB-lite"/>
    </source>
</evidence>
<evidence type="ECO:0000256" key="4">
    <source>
        <dbReference type="ARBA" id="ARBA00023054"/>
    </source>
</evidence>
<keyword evidence="5" id="KW-0969">Cilium</keyword>
<dbReference type="GO" id="GO:0008017">
    <property type="term" value="F:microtubule binding"/>
    <property type="evidence" value="ECO:0007669"/>
    <property type="project" value="TreeGrafter"/>
</dbReference>
<feature type="region of interest" description="Disordered" evidence="8">
    <location>
        <begin position="42"/>
        <end position="78"/>
    </location>
</feature>
<comment type="caution">
    <text evidence="9">The sequence shown here is derived from an EMBL/GenBank/DDBJ whole genome shotgun (WGS) entry which is preliminary data.</text>
</comment>
<keyword evidence="6" id="KW-0966">Cell projection</keyword>
<evidence type="ECO:0000256" key="3">
    <source>
        <dbReference type="ARBA" id="ARBA00014087"/>
    </source>
</evidence>
<dbReference type="Proteomes" id="UP001153269">
    <property type="component" value="Unassembled WGS sequence"/>
</dbReference>
<evidence type="ECO:0000256" key="1">
    <source>
        <dbReference type="ARBA" id="ARBA00004138"/>
    </source>
</evidence>
<evidence type="ECO:0000313" key="10">
    <source>
        <dbReference type="Proteomes" id="UP001153269"/>
    </source>
</evidence>
<evidence type="ECO:0000256" key="5">
    <source>
        <dbReference type="ARBA" id="ARBA00023069"/>
    </source>
</evidence>
<feature type="coiled-coil region" evidence="7">
    <location>
        <begin position="281"/>
        <end position="413"/>
    </location>
</feature>
<comment type="similarity">
    <text evidence="2">Belongs to the CFAP157 family.</text>
</comment>
<evidence type="ECO:0000256" key="7">
    <source>
        <dbReference type="SAM" id="Coils"/>
    </source>
</evidence>
<keyword evidence="4 7" id="KW-0175">Coiled coil</keyword>
<sequence length="546" mass="63080">MSLIFFPNFFNWHKGLRIRTKNRLLIFLILFFIQHLYNNSTMPKKKGKASEKQEEKKPVETKPVEKKPEEMSPEEQRYRDRELFLNQIQYLTDQLERNQLKCDGLEQQSKDFTSQYSSLDKDKNDIMDYLKRSLLEKEDEADELYEKLETQRQTAAKDKEALRLEDDRMKQELQERIEELSGENKRLGSSLASLEEFKRQREQLTSNMESLERQLASQEEKHTADLHNLKMSVLLEKNRLEKEMENREGNMGVNVQRLVDQQLPVETKQAFEENRALLTRCRHLSERAEALIKENAALQEHKSKHNADSDILEKMNKDLSRKVCIAKKVVKQVSAQSEQLQAELSTCKQERAELQAELRRLVDAMEVLRQFKASVPEPPREDSAEVTGLKAALQEAKRRSRRMKSAMQEAVDTLRQTLPEALMEQNPELGLDRWNHLMQKLLVVLDTGTSSSAEDLTSDPAAARSIHPFIRFIVYNYRSFLMPCAAPLDPVSSFQFQLARYRPGDLGLVPPPAQKLLLSRTGPVSFSSLPGKPSGQKTSGSVNKHK</sequence>
<reference evidence="9" key="1">
    <citation type="submission" date="2020-03" db="EMBL/GenBank/DDBJ databases">
        <authorList>
            <person name="Weist P."/>
        </authorList>
    </citation>
    <scope>NUCLEOTIDE SEQUENCE</scope>
</reference>
<proteinExistence type="inferred from homology"/>
<organism evidence="9 10">
    <name type="scientific">Pleuronectes platessa</name>
    <name type="common">European plaice</name>
    <dbReference type="NCBI Taxonomy" id="8262"/>
    <lineage>
        <taxon>Eukaryota</taxon>
        <taxon>Metazoa</taxon>
        <taxon>Chordata</taxon>
        <taxon>Craniata</taxon>
        <taxon>Vertebrata</taxon>
        <taxon>Euteleostomi</taxon>
        <taxon>Actinopterygii</taxon>
        <taxon>Neopterygii</taxon>
        <taxon>Teleostei</taxon>
        <taxon>Neoteleostei</taxon>
        <taxon>Acanthomorphata</taxon>
        <taxon>Carangaria</taxon>
        <taxon>Pleuronectiformes</taxon>
        <taxon>Pleuronectoidei</taxon>
        <taxon>Pleuronectidae</taxon>
        <taxon>Pleuronectes</taxon>
    </lineage>
</organism>
<feature type="compositionally biased region" description="Basic and acidic residues" evidence="8">
    <location>
        <begin position="48"/>
        <end position="78"/>
    </location>
</feature>
<comment type="subcellular location">
    <subcellularLocation>
        <location evidence="1">Cell projection</location>
        <location evidence="1">Cilium</location>
    </subcellularLocation>
</comment>
<dbReference type="AlphaFoldDB" id="A0A9N7TJW5"/>
<feature type="compositionally biased region" description="Polar residues" evidence="8">
    <location>
        <begin position="535"/>
        <end position="546"/>
    </location>
</feature>
<evidence type="ECO:0000313" key="9">
    <source>
        <dbReference type="EMBL" id="CAB1414201.1"/>
    </source>
</evidence>
<protein>
    <recommendedName>
        <fullName evidence="3">Cilia- and flagella-associated protein 157</fullName>
    </recommendedName>
</protein>
<dbReference type="PANTHER" id="PTHR31954:SF1">
    <property type="entry name" value="CILIA- AND FLAGELLA-ASSOCIATED PROTEIN 157"/>
    <property type="match status" value="1"/>
</dbReference>
<dbReference type="EMBL" id="CADEAL010000091">
    <property type="protein sequence ID" value="CAB1414201.1"/>
    <property type="molecule type" value="Genomic_DNA"/>
</dbReference>
<name>A0A9N7TJW5_PLEPL</name>
<evidence type="ECO:0000256" key="2">
    <source>
        <dbReference type="ARBA" id="ARBA00010841"/>
    </source>
</evidence>
<evidence type="ECO:0000256" key="6">
    <source>
        <dbReference type="ARBA" id="ARBA00023273"/>
    </source>
</evidence>
<feature type="coiled-coil region" evidence="7">
    <location>
        <begin position="88"/>
        <end position="221"/>
    </location>
</feature>
<dbReference type="PANTHER" id="PTHR31954">
    <property type="entry name" value="CILIA- AND FLAGELLA-ASSOCIATED PROTEIN 157"/>
    <property type="match status" value="1"/>
</dbReference>
<dbReference type="GO" id="GO:0036064">
    <property type="term" value="C:ciliary basal body"/>
    <property type="evidence" value="ECO:0007669"/>
    <property type="project" value="TreeGrafter"/>
</dbReference>
<dbReference type="InterPro" id="IPR038844">
    <property type="entry name" value="CFAP157"/>
</dbReference>
<gene>
    <name evidence="9" type="ORF">PLEPLA_LOCUS1908</name>
</gene>
<feature type="region of interest" description="Disordered" evidence="8">
    <location>
        <begin position="526"/>
        <end position="546"/>
    </location>
</feature>